<reference evidence="1" key="1">
    <citation type="journal article" date="2023" name="Insect Mol. Biol.">
        <title>Genome sequencing provides insights into the evolution of gene families encoding plant cell wall-degrading enzymes in longhorned beetles.</title>
        <authorList>
            <person name="Shin N.R."/>
            <person name="Okamura Y."/>
            <person name="Kirsch R."/>
            <person name="Pauchet Y."/>
        </authorList>
    </citation>
    <scope>NUCLEOTIDE SEQUENCE</scope>
    <source>
        <strain evidence="1">MMC_N1</strain>
    </source>
</reference>
<sequence>MVFLEDRQIGNKGYMGRVLSYGGSLLLLKCGLKNRKVSNSVPAYDILLCKEIGISNLILKDIEKYYLLRRILANINRNLNANRAAGGFSNVYISNYFKLLANAPAPIVIPRGQHCQCISRPSKGLKYFDGVMTKRRKRHSQHFTGEINDPDFVL</sequence>
<evidence type="ECO:0000313" key="2">
    <source>
        <dbReference type="Proteomes" id="UP001162164"/>
    </source>
</evidence>
<protein>
    <submittedName>
        <fullName evidence="1">Uncharacterized protein</fullName>
    </submittedName>
</protein>
<proteinExistence type="predicted"/>
<gene>
    <name evidence="1" type="ORF">NQ317_012242</name>
</gene>
<dbReference type="EMBL" id="JAPWTJ010000051">
    <property type="protein sequence ID" value="KAJ8984019.1"/>
    <property type="molecule type" value="Genomic_DNA"/>
</dbReference>
<evidence type="ECO:0000313" key="1">
    <source>
        <dbReference type="EMBL" id="KAJ8984019.1"/>
    </source>
</evidence>
<dbReference type="Proteomes" id="UP001162164">
    <property type="component" value="Unassembled WGS sequence"/>
</dbReference>
<accession>A0ABQ9K122</accession>
<comment type="caution">
    <text evidence="1">The sequence shown here is derived from an EMBL/GenBank/DDBJ whole genome shotgun (WGS) entry which is preliminary data.</text>
</comment>
<name>A0ABQ9K122_9CUCU</name>
<organism evidence="1 2">
    <name type="scientific">Molorchus minor</name>
    <dbReference type="NCBI Taxonomy" id="1323400"/>
    <lineage>
        <taxon>Eukaryota</taxon>
        <taxon>Metazoa</taxon>
        <taxon>Ecdysozoa</taxon>
        <taxon>Arthropoda</taxon>
        <taxon>Hexapoda</taxon>
        <taxon>Insecta</taxon>
        <taxon>Pterygota</taxon>
        <taxon>Neoptera</taxon>
        <taxon>Endopterygota</taxon>
        <taxon>Coleoptera</taxon>
        <taxon>Polyphaga</taxon>
        <taxon>Cucujiformia</taxon>
        <taxon>Chrysomeloidea</taxon>
        <taxon>Cerambycidae</taxon>
        <taxon>Lamiinae</taxon>
        <taxon>Monochamini</taxon>
        <taxon>Molorchus</taxon>
    </lineage>
</organism>
<keyword evidence="2" id="KW-1185">Reference proteome</keyword>